<dbReference type="Pfam" id="PF23725">
    <property type="entry name" value="Dredd_N"/>
    <property type="match status" value="1"/>
</dbReference>
<dbReference type="AlphaFoldDB" id="A0A8I6R7D6"/>
<dbReference type="InterPro" id="IPR002138">
    <property type="entry name" value="Pept_C14_p10"/>
</dbReference>
<accession>A0A8I6R7D6</accession>
<dbReference type="InterPro" id="IPR015917">
    <property type="entry name" value="Pept_C14A"/>
</dbReference>
<dbReference type="GO" id="GO:0006508">
    <property type="term" value="P:proteolysis"/>
    <property type="evidence" value="ECO:0007669"/>
    <property type="project" value="InterPro"/>
</dbReference>
<feature type="domain" description="Caspase family p10" evidence="3">
    <location>
        <begin position="384"/>
        <end position="466"/>
    </location>
</feature>
<dbReference type="GeneID" id="106661122"/>
<dbReference type="PANTHER" id="PTHR10454:SF210">
    <property type="entry name" value="CASPASE-2"/>
    <property type="match status" value="1"/>
</dbReference>
<dbReference type="PROSITE" id="PS50208">
    <property type="entry name" value="CASPASE_P20"/>
    <property type="match status" value="1"/>
</dbReference>
<evidence type="ECO:0000259" key="3">
    <source>
        <dbReference type="PROSITE" id="PS50207"/>
    </source>
</evidence>
<comment type="similarity">
    <text evidence="1 2">Belongs to the peptidase C14A family.</text>
</comment>
<reference evidence="5" key="1">
    <citation type="submission" date="2022-01" db="UniProtKB">
        <authorList>
            <consortium name="EnsemblMetazoa"/>
        </authorList>
    </citation>
    <scope>IDENTIFICATION</scope>
</reference>
<dbReference type="OrthoDB" id="6044770at2759"/>
<dbReference type="Pfam" id="PF00656">
    <property type="entry name" value="Peptidase_C14"/>
    <property type="match status" value="1"/>
</dbReference>
<dbReference type="OMA" id="HGFEGAV"/>
<dbReference type="InterPro" id="IPR001309">
    <property type="entry name" value="Pept_C14_p20"/>
</dbReference>
<sequence length="468" mass="52946">MNRPSISSILPTGSAVDSTNADLKIDQIEESVFKEVSTFKIELIEKLLSHDDLISLMFLVCDDISMYSVLLETGKTPPITKWVSCDSPGLIKLLEGLCITKNYKVLKHFGVNKYDAYYIFTHAESSISPAKKVLYSICNNCTPVESAKAINSLECGELNYSCLELLFIDWICKNAISITLPYALDRVTKLVSTIGNEQLSKELTKFTSQYELVKFDNDVQQNAANFTEDESYPIFDTDNVGLCIIVNQENFAPEGMSARVGSLLDVATLIKTMKHFNFKTDFLKSFNANELENYLTTTIKQKFEPKHSILFIIIMSHGVEVLGAVYGYDGLKVSIKEIKTAIQNSKCINGRPIVLIIQACQGKQIYSPIESDDPKISIVNDLNNLLVCMPSSPGFLSLRHIEKGTFYIQTLCQIMRQYEYDDMYSILTRLQSRLSCPDLYQKNNAYKVAMLPEFHSRLQKKLYLKKRP</sequence>
<dbReference type="RefSeq" id="XP_014239819.1">
    <property type="nucleotide sequence ID" value="XM_014384333.2"/>
</dbReference>
<dbReference type="GO" id="GO:0006915">
    <property type="term" value="P:apoptotic process"/>
    <property type="evidence" value="ECO:0007669"/>
    <property type="project" value="TreeGrafter"/>
</dbReference>
<dbReference type="InterPro" id="IPR029030">
    <property type="entry name" value="Caspase-like_dom_sf"/>
</dbReference>
<proteinExistence type="inferred from homology"/>
<dbReference type="KEGG" id="clec:106661122"/>
<dbReference type="GO" id="GO:0004197">
    <property type="term" value="F:cysteine-type endopeptidase activity"/>
    <property type="evidence" value="ECO:0007669"/>
    <property type="project" value="InterPro"/>
</dbReference>
<evidence type="ECO:0000256" key="2">
    <source>
        <dbReference type="RuleBase" id="RU003971"/>
    </source>
</evidence>
<dbReference type="Gene3D" id="3.30.70.1470">
    <property type="entry name" value="Caspase-like"/>
    <property type="match status" value="1"/>
</dbReference>
<keyword evidence="6" id="KW-1185">Reference proteome</keyword>
<dbReference type="PANTHER" id="PTHR10454">
    <property type="entry name" value="CASPASE"/>
    <property type="match status" value="1"/>
</dbReference>
<dbReference type="InterPro" id="IPR056259">
    <property type="entry name" value="Dredd_N"/>
</dbReference>
<dbReference type="SUPFAM" id="SSF52129">
    <property type="entry name" value="Caspase-like"/>
    <property type="match status" value="1"/>
</dbReference>
<dbReference type="GO" id="GO:0005737">
    <property type="term" value="C:cytoplasm"/>
    <property type="evidence" value="ECO:0007669"/>
    <property type="project" value="TreeGrafter"/>
</dbReference>
<dbReference type="SMART" id="SM00115">
    <property type="entry name" value="CASc"/>
    <property type="match status" value="1"/>
</dbReference>
<evidence type="ECO:0000313" key="6">
    <source>
        <dbReference type="Proteomes" id="UP000494040"/>
    </source>
</evidence>
<dbReference type="InterPro" id="IPR011600">
    <property type="entry name" value="Pept_C14_caspase"/>
</dbReference>
<dbReference type="Gene3D" id="3.40.50.1460">
    <property type="match status" value="1"/>
</dbReference>
<dbReference type="PROSITE" id="PS50207">
    <property type="entry name" value="CASPASE_P10"/>
    <property type="match status" value="1"/>
</dbReference>
<dbReference type="PRINTS" id="PR00376">
    <property type="entry name" value="IL1BCENZYME"/>
</dbReference>
<name>A0A8I6R7D6_CIMLE</name>
<evidence type="ECO:0000256" key="1">
    <source>
        <dbReference type="ARBA" id="ARBA00010134"/>
    </source>
</evidence>
<protein>
    <submittedName>
        <fullName evidence="5">Uncharacterized protein</fullName>
    </submittedName>
</protein>
<feature type="domain" description="Caspase family p20" evidence="4">
    <location>
        <begin position="239"/>
        <end position="364"/>
    </location>
</feature>
<evidence type="ECO:0000259" key="4">
    <source>
        <dbReference type="PROSITE" id="PS50208"/>
    </source>
</evidence>
<dbReference type="GO" id="GO:0043525">
    <property type="term" value="P:positive regulation of neuron apoptotic process"/>
    <property type="evidence" value="ECO:0007669"/>
    <property type="project" value="TreeGrafter"/>
</dbReference>
<organism evidence="5 6">
    <name type="scientific">Cimex lectularius</name>
    <name type="common">Bed bug</name>
    <name type="synonym">Acanthia lectularia</name>
    <dbReference type="NCBI Taxonomy" id="79782"/>
    <lineage>
        <taxon>Eukaryota</taxon>
        <taxon>Metazoa</taxon>
        <taxon>Ecdysozoa</taxon>
        <taxon>Arthropoda</taxon>
        <taxon>Hexapoda</taxon>
        <taxon>Insecta</taxon>
        <taxon>Pterygota</taxon>
        <taxon>Neoptera</taxon>
        <taxon>Paraneoptera</taxon>
        <taxon>Hemiptera</taxon>
        <taxon>Heteroptera</taxon>
        <taxon>Panheteroptera</taxon>
        <taxon>Cimicomorpha</taxon>
        <taxon>Cimicidae</taxon>
        <taxon>Cimex</taxon>
    </lineage>
</organism>
<dbReference type="EnsemblMetazoa" id="XM_014384333.2">
    <property type="protein sequence ID" value="XP_014239819.1"/>
    <property type="gene ID" value="LOC106661122"/>
</dbReference>
<dbReference type="InterPro" id="IPR002398">
    <property type="entry name" value="Pept_C14"/>
</dbReference>
<dbReference type="Proteomes" id="UP000494040">
    <property type="component" value="Unassembled WGS sequence"/>
</dbReference>
<evidence type="ECO:0000313" key="5">
    <source>
        <dbReference type="EnsemblMetazoa" id="XP_014239819.1"/>
    </source>
</evidence>